<feature type="transmembrane region" description="Helical" evidence="7">
    <location>
        <begin position="240"/>
        <end position="265"/>
    </location>
</feature>
<dbReference type="Pfam" id="PF20684">
    <property type="entry name" value="Fung_rhodopsin"/>
    <property type="match status" value="1"/>
</dbReference>
<comment type="similarity">
    <text evidence="5">Belongs to the SAT4 family.</text>
</comment>
<feature type="transmembrane region" description="Helical" evidence="7">
    <location>
        <begin position="277"/>
        <end position="297"/>
    </location>
</feature>
<keyword evidence="4 7" id="KW-0472">Membrane</keyword>
<evidence type="ECO:0000256" key="7">
    <source>
        <dbReference type="SAM" id="Phobius"/>
    </source>
</evidence>
<dbReference type="InterPro" id="IPR049326">
    <property type="entry name" value="Rhodopsin_dom_fungi"/>
</dbReference>
<dbReference type="PANTHER" id="PTHR33048:SF124">
    <property type="entry name" value="INTEGRAL MEMBRANE PROTEIN"/>
    <property type="match status" value="1"/>
</dbReference>
<gene>
    <name evidence="9" type="ORF">FIESC28_09335</name>
</gene>
<dbReference type="PANTHER" id="PTHR33048">
    <property type="entry name" value="PTH11-LIKE INTEGRAL MEMBRANE PROTEIN (AFU_ORTHOLOGUE AFUA_5G11245)"/>
    <property type="match status" value="1"/>
</dbReference>
<keyword evidence="3 7" id="KW-1133">Transmembrane helix</keyword>
<dbReference type="InterPro" id="IPR052337">
    <property type="entry name" value="SAT4-like"/>
</dbReference>
<feature type="transmembrane region" description="Helical" evidence="7">
    <location>
        <begin position="45"/>
        <end position="68"/>
    </location>
</feature>
<comment type="caution">
    <text evidence="9">The sequence shown here is derived from an EMBL/GenBank/DDBJ whole genome shotgun (WGS) entry which is preliminary data.</text>
</comment>
<keyword evidence="10" id="KW-1185">Reference proteome</keyword>
<accession>A0A366R0V3</accession>
<feature type="compositionally biased region" description="Low complexity" evidence="6">
    <location>
        <begin position="313"/>
        <end position="324"/>
    </location>
</feature>
<evidence type="ECO:0000256" key="2">
    <source>
        <dbReference type="ARBA" id="ARBA00022692"/>
    </source>
</evidence>
<organism evidence="9 10">
    <name type="scientific">Fusarium coffeatum</name>
    <dbReference type="NCBI Taxonomy" id="231269"/>
    <lineage>
        <taxon>Eukaryota</taxon>
        <taxon>Fungi</taxon>
        <taxon>Dikarya</taxon>
        <taxon>Ascomycota</taxon>
        <taxon>Pezizomycotina</taxon>
        <taxon>Sordariomycetes</taxon>
        <taxon>Hypocreomycetidae</taxon>
        <taxon>Hypocreales</taxon>
        <taxon>Nectriaceae</taxon>
        <taxon>Fusarium</taxon>
        <taxon>Fusarium incarnatum-equiseti species complex</taxon>
    </lineage>
</organism>
<evidence type="ECO:0000313" key="10">
    <source>
        <dbReference type="Proteomes" id="UP000253153"/>
    </source>
</evidence>
<dbReference type="GO" id="GO:0016020">
    <property type="term" value="C:membrane"/>
    <property type="evidence" value="ECO:0007669"/>
    <property type="project" value="UniProtKB-SubCell"/>
</dbReference>
<feature type="transmembrane region" description="Helical" evidence="7">
    <location>
        <begin position="126"/>
        <end position="146"/>
    </location>
</feature>
<feature type="region of interest" description="Disordered" evidence="6">
    <location>
        <begin position="393"/>
        <end position="414"/>
    </location>
</feature>
<evidence type="ECO:0000256" key="1">
    <source>
        <dbReference type="ARBA" id="ARBA00004141"/>
    </source>
</evidence>
<dbReference type="EMBL" id="QKXC01000229">
    <property type="protein sequence ID" value="RBR10751.1"/>
    <property type="molecule type" value="Genomic_DNA"/>
</dbReference>
<sequence>MPVAAPLATGAAMSPFPIINGVPVAIPPPDGYVVNFEHPQRRHEMEAYTASGVGIFLAFLFVLQYLYVKLWVLRKPDGETVCLLVAWVFSIGVQIVSLRTFVLGITGVHAWEVSLDKLNTGNQLTFISPILYAVCTAFSKMTLALFYRKLSPQRWWRWSVYGVLFLVAGYNLAIMLVIIFGCVPFKKSWDLTMLEGSCVDRPMVYVCTAGLGILSDLILLLMPLPMILRLQMPRRQKAGLVVLFVIGSATLVTSVVRLVLLLPIFGTNDVSWVLSGAIVWIFIESNLMIICASLTTLRRFFKHVAPRFIGERGSSAGNGSSNKGTRGHPFQTIGSMGKKSRKGRADTPGDPGFDLKTIVQAQPVRTEVTVHEPDEERGEVIKQLRRQESINKFGSPTVKTQVWDPRKDSSDDEERAIVQTTTVTVVYGPRESYMPPLPKRVEVEDMA</sequence>
<feature type="domain" description="Rhodopsin" evidence="8">
    <location>
        <begin position="67"/>
        <end position="302"/>
    </location>
</feature>
<evidence type="ECO:0000313" key="9">
    <source>
        <dbReference type="EMBL" id="RBR10751.1"/>
    </source>
</evidence>
<feature type="region of interest" description="Disordered" evidence="6">
    <location>
        <begin position="312"/>
        <end position="355"/>
    </location>
</feature>
<feature type="transmembrane region" description="Helical" evidence="7">
    <location>
        <begin position="80"/>
        <end position="106"/>
    </location>
</feature>
<evidence type="ECO:0000256" key="5">
    <source>
        <dbReference type="ARBA" id="ARBA00038359"/>
    </source>
</evidence>
<dbReference type="RefSeq" id="XP_031012464.1">
    <property type="nucleotide sequence ID" value="XM_031163472.1"/>
</dbReference>
<dbReference type="GeneID" id="41998768"/>
<name>A0A366R0V3_9HYPO</name>
<dbReference type="OrthoDB" id="5401779at2759"/>
<proteinExistence type="inferred from homology"/>
<evidence type="ECO:0000256" key="4">
    <source>
        <dbReference type="ARBA" id="ARBA00023136"/>
    </source>
</evidence>
<reference evidence="9 10" key="1">
    <citation type="submission" date="2018-06" db="EMBL/GenBank/DDBJ databases">
        <title>Fusarium incarnatum-equiseti species complex species 28.</title>
        <authorList>
            <person name="Gardiner D.M."/>
        </authorList>
    </citation>
    <scope>NUCLEOTIDE SEQUENCE [LARGE SCALE GENOMIC DNA]</scope>
    <source>
        <strain evidence="9 10">FIESC_28</strain>
    </source>
</reference>
<evidence type="ECO:0000256" key="3">
    <source>
        <dbReference type="ARBA" id="ARBA00022989"/>
    </source>
</evidence>
<dbReference type="Proteomes" id="UP000253153">
    <property type="component" value="Unassembled WGS sequence"/>
</dbReference>
<evidence type="ECO:0000256" key="6">
    <source>
        <dbReference type="SAM" id="MobiDB-lite"/>
    </source>
</evidence>
<protein>
    <recommendedName>
        <fullName evidence="8">Rhodopsin domain-containing protein</fullName>
    </recommendedName>
</protein>
<comment type="subcellular location">
    <subcellularLocation>
        <location evidence="1">Membrane</location>
        <topology evidence="1">Multi-pass membrane protein</topology>
    </subcellularLocation>
</comment>
<dbReference type="AlphaFoldDB" id="A0A366R0V3"/>
<evidence type="ECO:0000259" key="8">
    <source>
        <dbReference type="Pfam" id="PF20684"/>
    </source>
</evidence>
<keyword evidence="2 7" id="KW-0812">Transmembrane</keyword>
<feature type="transmembrane region" description="Helical" evidence="7">
    <location>
        <begin position="158"/>
        <end position="183"/>
    </location>
</feature>
<feature type="transmembrane region" description="Helical" evidence="7">
    <location>
        <begin position="203"/>
        <end position="228"/>
    </location>
</feature>